<evidence type="ECO:0000256" key="2">
    <source>
        <dbReference type="ARBA" id="ARBA00010992"/>
    </source>
</evidence>
<dbReference type="PANTHER" id="PTHR48022:SF45">
    <property type="entry name" value="MAJOR FACILITATOR SUPERFAMILY (MFS) PROFILE DOMAIN-CONTAINING PROTEIN-RELATED"/>
    <property type="match status" value="1"/>
</dbReference>
<dbReference type="PROSITE" id="PS50850">
    <property type="entry name" value="MFS"/>
    <property type="match status" value="1"/>
</dbReference>
<proteinExistence type="inferred from homology"/>
<evidence type="ECO:0000313" key="10">
    <source>
        <dbReference type="EMBL" id="KAK5116745.1"/>
    </source>
</evidence>
<feature type="transmembrane region" description="Helical" evidence="8">
    <location>
        <begin position="422"/>
        <end position="444"/>
    </location>
</feature>
<feature type="transmembrane region" description="Helical" evidence="8">
    <location>
        <begin position="141"/>
        <end position="161"/>
    </location>
</feature>
<feature type="transmembrane region" description="Helical" evidence="8">
    <location>
        <begin position="354"/>
        <end position="380"/>
    </location>
</feature>
<dbReference type="Gene3D" id="1.20.1250.20">
    <property type="entry name" value="MFS general substrate transporter like domains"/>
    <property type="match status" value="1"/>
</dbReference>
<comment type="caution">
    <text evidence="10">The sequence shown here is derived from an EMBL/GenBank/DDBJ whole genome shotgun (WGS) entry which is preliminary data.</text>
</comment>
<dbReference type="PRINTS" id="PR00171">
    <property type="entry name" value="SUGRTRNSPORT"/>
</dbReference>
<evidence type="ECO:0000259" key="9">
    <source>
        <dbReference type="PROSITE" id="PS50850"/>
    </source>
</evidence>
<reference evidence="10" key="1">
    <citation type="submission" date="2023-08" db="EMBL/GenBank/DDBJ databases">
        <title>Black Yeasts Isolated from many extreme environments.</title>
        <authorList>
            <person name="Coleine C."/>
            <person name="Stajich J.E."/>
            <person name="Selbmann L."/>
        </authorList>
    </citation>
    <scope>NUCLEOTIDE SEQUENCE</scope>
    <source>
        <strain evidence="10">CCFEE 5401</strain>
    </source>
</reference>
<keyword evidence="4 8" id="KW-0812">Transmembrane</keyword>
<organism evidence="10 11">
    <name type="scientific">Meristemomyces frigidus</name>
    <dbReference type="NCBI Taxonomy" id="1508187"/>
    <lineage>
        <taxon>Eukaryota</taxon>
        <taxon>Fungi</taxon>
        <taxon>Dikarya</taxon>
        <taxon>Ascomycota</taxon>
        <taxon>Pezizomycotina</taxon>
        <taxon>Dothideomycetes</taxon>
        <taxon>Dothideomycetidae</taxon>
        <taxon>Mycosphaerellales</taxon>
        <taxon>Teratosphaeriaceae</taxon>
        <taxon>Meristemomyces</taxon>
    </lineage>
</organism>
<evidence type="ECO:0000256" key="5">
    <source>
        <dbReference type="ARBA" id="ARBA00022989"/>
    </source>
</evidence>
<dbReference type="InterPro" id="IPR036259">
    <property type="entry name" value="MFS_trans_sf"/>
</dbReference>
<feature type="transmembrane region" description="Helical" evidence="8">
    <location>
        <begin position="328"/>
        <end position="348"/>
    </location>
</feature>
<dbReference type="EMBL" id="JAVRRL010000007">
    <property type="protein sequence ID" value="KAK5116745.1"/>
    <property type="molecule type" value="Genomic_DNA"/>
</dbReference>
<evidence type="ECO:0000256" key="7">
    <source>
        <dbReference type="RuleBase" id="RU003346"/>
    </source>
</evidence>
<dbReference type="SUPFAM" id="SSF103473">
    <property type="entry name" value="MFS general substrate transporter"/>
    <property type="match status" value="1"/>
</dbReference>
<dbReference type="InterPro" id="IPR005828">
    <property type="entry name" value="MFS_sugar_transport-like"/>
</dbReference>
<comment type="subcellular location">
    <subcellularLocation>
        <location evidence="1">Membrane</location>
        <topology evidence="1">Multi-pass membrane protein</topology>
    </subcellularLocation>
</comment>
<dbReference type="AlphaFoldDB" id="A0AAN7YJ73"/>
<evidence type="ECO:0000313" key="11">
    <source>
        <dbReference type="Proteomes" id="UP001310890"/>
    </source>
</evidence>
<dbReference type="GO" id="GO:0005351">
    <property type="term" value="F:carbohydrate:proton symporter activity"/>
    <property type="evidence" value="ECO:0007669"/>
    <property type="project" value="TreeGrafter"/>
</dbReference>
<feature type="transmembrane region" description="Helical" evidence="8">
    <location>
        <begin position="51"/>
        <end position="68"/>
    </location>
</feature>
<dbReference type="NCBIfam" id="TIGR00879">
    <property type="entry name" value="SP"/>
    <property type="match status" value="1"/>
</dbReference>
<comment type="similarity">
    <text evidence="2 7">Belongs to the major facilitator superfamily. Sugar transporter (TC 2.A.1.1) family.</text>
</comment>
<evidence type="ECO:0000256" key="8">
    <source>
        <dbReference type="SAM" id="Phobius"/>
    </source>
</evidence>
<keyword evidence="3 7" id="KW-0813">Transport</keyword>
<evidence type="ECO:0000256" key="6">
    <source>
        <dbReference type="ARBA" id="ARBA00023136"/>
    </source>
</evidence>
<dbReference type="Proteomes" id="UP001310890">
    <property type="component" value="Unassembled WGS sequence"/>
</dbReference>
<dbReference type="InterPro" id="IPR020846">
    <property type="entry name" value="MFS_dom"/>
</dbReference>
<name>A0AAN7YJ73_9PEZI</name>
<dbReference type="InterPro" id="IPR050360">
    <property type="entry name" value="MFS_Sugar_Transporters"/>
</dbReference>
<sequence>MPAYILFGWNNAVAGPLLDLPSWVQTFPRIDTANTTGAQSENNARVQGTVVAMYTLGAFFGSLSCIWIGDKLGRKRTIQLGAAIEVVGALLQASSFSLAQLIVGRLVTGFGFGALTVKILQQNATAPNWQSECASASHRGAAVLLESLFISAGLALSAWVNLGMSFTNGSVSWRFPLAMSGFWGLIVVAVVPLLPESPRWLLKRGRTAEAIEVMSALEGVAEDDPVVRAELAEMAQSLQIAGQSRFLDVFKNGELRLFNRLCLACAGQMFQQQTGINALAFYVTTIFQTYLGLNGVLARILGASVFTFQTICSPIGVLTVDKLGRRKLMMIAAFGMGTCMAVVAGTSSQRNSTAAVAVAGAFIFLFSLFFPVGFLGLTFLYASEISPLSVRVPITSMSTGTAWLFNFLVAEVTPVGFATLGWRYYIVWACINFFLILPSVYFFFPETNGRHLEEVDQIFRDSHNIFQPVKEARRLPSHGEPQDSLSLDHEKA</sequence>
<dbReference type="InterPro" id="IPR003663">
    <property type="entry name" value="Sugar/inositol_transpt"/>
</dbReference>
<dbReference type="Pfam" id="PF00083">
    <property type="entry name" value="Sugar_tr"/>
    <property type="match status" value="1"/>
</dbReference>
<evidence type="ECO:0000256" key="1">
    <source>
        <dbReference type="ARBA" id="ARBA00004141"/>
    </source>
</evidence>
<dbReference type="PROSITE" id="PS00216">
    <property type="entry name" value="SUGAR_TRANSPORT_1"/>
    <property type="match status" value="1"/>
</dbReference>
<keyword evidence="5 8" id="KW-1133">Transmembrane helix</keyword>
<dbReference type="PANTHER" id="PTHR48022">
    <property type="entry name" value="PLASTIDIC GLUCOSE TRANSPORTER 4"/>
    <property type="match status" value="1"/>
</dbReference>
<protein>
    <recommendedName>
        <fullName evidence="9">Major facilitator superfamily (MFS) profile domain-containing protein</fullName>
    </recommendedName>
</protein>
<keyword evidence="6 8" id="KW-0472">Membrane</keyword>
<evidence type="ECO:0000256" key="4">
    <source>
        <dbReference type="ARBA" id="ARBA00022692"/>
    </source>
</evidence>
<dbReference type="GO" id="GO:0016020">
    <property type="term" value="C:membrane"/>
    <property type="evidence" value="ECO:0007669"/>
    <property type="project" value="UniProtKB-SubCell"/>
</dbReference>
<feature type="domain" description="Major facilitator superfamily (MFS) profile" evidence="9">
    <location>
        <begin position="1"/>
        <end position="448"/>
    </location>
</feature>
<dbReference type="InterPro" id="IPR005829">
    <property type="entry name" value="Sugar_transporter_CS"/>
</dbReference>
<gene>
    <name evidence="10" type="ORF">LTR62_007419</name>
</gene>
<accession>A0AAN7YJ73</accession>
<feature type="transmembrane region" description="Helical" evidence="8">
    <location>
        <begin position="173"/>
        <end position="194"/>
    </location>
</feature>
<evidence type="ECO:0000256" key="3">
    <source>
        <dbReference type="ARBA" id="ARBA00022448"/>
    </source>
</evidence>